<name>A0ABQ8QVB9_FUSEQ</name>
<evidence type="ECO:0000313" key="1">
    <source>
        <dbReference type="EMBL" id="KAJ4110259.1"/>
    </source>
</evidence>
<evidence type="ECO:0000313" key="2">
    <source>
        <dbReference type="Proteomes" id="UP001152024"/>
    </source>
</evidence>
<dbReference type="EMBL" id="JAOQBH010000036">
    <property type="protein sequence ID" value="KAJ4110259.1"/>
    <property type="molecule type" value="Genomic_DNA"/>
</dbReference>
<reference evidence="1" key="1">
    <citation type="submission" date="2022-09" db="EMBL/GenBank/DDBJ databases">
        <title>Fusarium specimens isolated from Avocado Roots.</title>
        <authorList>
            <person name="Stajich J."/>
            <person name="Roper C."/>
            <person name="Heimlech-Rivalta G."/>
        </authorList>
    </citation>
    <scope>NUCLEOTIDE SEQUENCE</scope>
    <source>
        <strain evidence="1">CF00095</strain>
    </source>
</reference>
<keyword evidence="2" id="KW-1185">Reference proteome</keyword>
<proteinExistence type="predicted"/>
<protein>
    <submittedName>
        <fullName evidence="1">Uncharacterized protein</fullName>
    </submittedName>
</protein>
<dbReference type="PANTHER" id="PTHR46411:SF2">
    <property type="entry name" value="AAA+ ATPASE DOMAIN-CONTAINING PROTEIN"/>
    <property type="match status" value="1"/>
</dbReference>
<comment type="caution">
    <text evidence="1">The sequence shown here is derived from an EMBL/GenBank/DDBJ whole genome shotgun (WGS) entry which is preliminary data.</text>
</comment>
<dbReference type="Proteomes" id="UP001152024">
    <property type="component" value="Unassembled WGS sequence"/>
</dbReference>
<sequence length="155" mass="18010">MSRAAAKGSLFYSLFLRLLEYYQGIIFLTINQIAEFAVPIPSEIHLAIKYEIPKKAQMEAIFYSFLEPLYKKALISDCDEIIEWLDDVIYKEHFNGYQIHNMVATALGLARAAAAQGRGERRLTKNHMKSAFRNMSTFKRDFTIQMQRYIGEQEK</sequence>
<organism evidence="1 2">
    <name type="scientific">Fusarium equiseti</name>
    <name type="common">Fusarium scirpi</name>
    <dbReference type="NCBI Taxonomy" id="61235"/>
    <lineage>
        <taxon>Eukaryota</taxon>
        <taxon>Fungi</taxon>
        <taxon>Dikarya</taxon>
        <taxon>Ascomycota</taxon>
        <taxon>Pezizomycotina</taxon>
        <taxon>Sordariomycetes</taxon>
        <taxon>Hypocreomycetidae</taxon>
        <taxon>Hypocreales</taxon>
        <taxon>Nectriaceae</taxon>
        <taxon>Fusarium</taxon>
        <taxon>Fusarium incarnatum-equiseti species complex</taxon>
    </lineage>
</organism>
<dbReference type="PANTHER" id="PTHR46411">
    <property type="entry name" value="FAMILY ATPASE, PUTATIVE-RELATED"/>
    <property type="match status" value="1"/>
</dbReference>
<accession>A0ABQ8QVB9</accession>
<gene>
    <name evidence="1" type="ORF">NW768_012019</name>
</gene>